<dbReference type="InterPro" id="IPR000873">
    <property type="entry name" value="AMP-dep_synth/lig_dom"/>
</dbReference>
<dbReference type="InterPro" id="IPR050237">
    <property type="entry name" value="ATP-dep_AMP-bd_enzyme"/>
</dbReference>
<dbReference type="PROSITE" id="PS00455">
    <property type="entry name" value="AMP_BINDING"/>
    <property type="match status" value="1"/>
</dbReference>
<feature type="domain" description="AMP-dependent synthetase/ligase" evidence="1">
    <location>
        <begin position="8"/>
        <end position="374"/>
    </location>
</feature>
<comment type="caution">
    <text evidence="3">The sequence shown here is derived from an EMBL/GenBank/DDBJ whole genome shotgun (WGS) entry which is preliminary data.</text>
</comment>
<reference evidence="3 4" key="1">
    <citation type="submission" date="2021-04" db="EMBL/GenBank/DDBJ databases">
        <title>The genome sequence of type strain Ideonella paludis KCTC 32238.</title>
        <authorList>
            <person name="Liu Y."/>
        </authorList>
    </citation>
    <scope>NUCLEOTIDE SEQUENCE [LARGE SCALE GENOMIC DNA]</scope>
    <source>
        <strain evidence="3 4">KCTC 32238</strain>
    </source>
</reference>
<dbReference type="Gene3D" id="3.40.50.12780">
    <property type="entry name" value="N-terminal domain of ligase-like"/>
    <property type="match status" value="1"/>
</dbReference>
<gene>
    <name evidence="3" type="ORF">KAK11_07695</name>
</gene>
<feature type="domain" description="AMP-binding enzyme C-terminal" evidence="2">
    <location>
        <begin position="424"/>
        <end position="499"/>
    </location>
</feature>
<dbReference type="PANTHER" id="PTHR43767:SF7">
    <property type="entry name" value="MEDIUM_LONG-CHAIN-FATTY-ACID--COA LIGASE FADD8"/>
    <property type="match status" value="1"/>
</dbReference>
<name>A0ABS5DVU3_9BURK</name>
<evidence type="ECO:0000313" key="4">
    <source>
        <dbReference type="Proteomes" id="UP000672097"/>
    </source>
</evidence>
<sequence length="523" mass="56122">MNLAHHLARWAAAQPERPALFEGPEPTATYVEWAARAKALAQHLRAAGLNPGDRVLLFMRNHPRYLEILFGVWWMGGVVVPVNAKLHPKELQWIAHNAGARWAFVSRDALPEGEAAGAGLERVVDVDSPAMLAMLEAVPEPSLPVAQRAPNDTAWLFYTSGTTGRPKGVMITHRNLQTMALGYFVDVDTVQAQDAIVYAAPMSHGAGLYALPHLLAGARHVVPLSGGFDAAELFSLGRHIGPLSLFAAPTIVKRLVDHAEAQGWGPEVAAQSFKTIVYGGAPMYAADIQRALRVMGPRFVQIYGQGESPMVGTALSRADLGDTSQPEYVARLASVGRAQSTVRVRVADEHGQEVAVGEVGEVLLAGDSVMASYWQAPEATAAALREGWLWTGDMGCLDAAGYLTLKDRSKDLIISGGSNIYPREIEEVLLQHAAVAEVAVVGAPDAEWGESVVAYVVPRGSSAPTAAALDAHVVAHLARFKRPKRYVWVQSLPKNNYGKVLKTALRERLQADPVGADLGQSPP</sequence>
<dbReference type="SUPFAM" id="SSF56801">
    <property type="entry name" value="Acetyl-CoA synthetase-like"/>
    <property type="match status" value="1"/>
</dbReference>
<dbReference type="InterPro" id="IPR020845">
    <property type="entry name" value="AMP-binding_CS"/>
</dbReference>
<accession>A0ABS5DVU3</accession>
<dbReference type="InterPro" id="IPR025110">
    <property type="entry name" value="AMP-bd_C"/>
</dbReference>
<dbReference type="EMBL" id="JAGQDG010000002">
    <property type="protein sequence ID" value="MBQ0935204.1"/>
    <property type="molecule type" value="Genomic_DNA"/>
</dbReference>
<proteinExistence type="predicted"/>
<organism evidence="3 4">
    <name type="scientific">Ideonella paludis</name>
    <dbReference type="NCBI Taxonomy" id="1233411"/>
    <lineage>
        <taxon>Bacteria</taxon>
        <taxon>Pseudomonadati</taxon>
        <taxon>Pseudomonadota</taxon>
        <taxon>Betaproteobacteria</taxon>
        <taxon>Burkholderiales</taxon>
        <taxon>Sphaerotilaceae</taxon>
        <taxon>Ideonella</taxon>
    </lineage>
</organism>
<dbReference type="PANTHER" id="PTHR43767">
    <property type="entry name" value="LONG-CHAIN-FATTY-ACID--COA LIGASE"/>
    <property type="match status" value="1"/>
</dbReference>
<protein>
    <submittedName>
        <fullName evidence="3">AMP-binding protein</fullName>
    </submittedName>
</protein>
<evidence type="ECO:0000259" key="2">
    <source>
        <dbReference type="Pfam" id="PF13193"/>
    </source>
</evidence>
<dbReference type="RefSeq" id="WP_210807867.1">
    <property type="nucleotide sequence ID" value="NZ_JAGQDG010000002.1"/>
</dbReference>
<dbReference type="InterPro" id="IPR042099">
    <property type="entry name" value="ANL_N_sf"/>
</dbReference>
<dbReference type="Pfam" id="PF13193">
    <property type="entry name" value="AMP-binding_C"/>
    <property type="match status" value="1"/>
</dbReference>
<dbReference type="Gene3D" id="3.30.300.30">
    <property type="match status" value="1"/>
</dbReference>
<evidence type="ECO:0000313" key="3">
    <source>
        <dbReference type="EMBL" id="MBQ0935204.1"/>
    </source>
</evidence>
<dbReference type="Pfam" id="PF00501">
    <property type="entry name" value="AMP-binding"/>
    <property type="match status" value="1"/>
</dbReference>
<keyword evidence="4" id="KW-1185">Reference proteome</keyword>
<dbReference type="InterPro" id="IPR045851">
    <property type="entry name" value="AMP-bd_C_sf"/>
</dbReference>
<dbReference type="Proteomes" id="UP000672097">
    <property type="component" value="Unassembled WGS sequence"/>
</dbReference>
<evidence type="ECO:0000259" key="1">
    <source>
        <dbReference type="Pfam" id="PF00501"/>
    </source>
</evidence>